<feature type="compositionally biased region" description="Basic and acidic residues" evidence="1">
    <location>
        <begin position="318"/>
        <end position="332"/>
    </location>
</feature>
<dbReference type="Pfam" id="PF04577">
    <property type="entry name" value="Glyco_transf_61"/>
    <property type="match status" value="1"/>
</dbReference>
<feature type="compositionally biased region" description="Basic residues" evidence="1">
    <location>
        <begin position="333"/>
        <end position="343"/>
    </location>
</feature>
<evidence type="ECO:0000259" key="2">
    <source>
        <dbReference type="Pfam" id="PF04577"/>
    </source>
</evidence>
<dbReference type="InterPro" id="IPR049625">
    <property type="entry name" value="Glyco_transf_61_cat"/>
</dbReference>
<dbReference type="Proteomes" id="UP001595596">
    <property type="component" value="Unassembled WGS sequence"/>
</dbReference>
<sequence>MDDAPGVWAGGDIPEAATWREGIRVTLPIAEPPEAEHRLSGKHLWGGIYFGHFGHFLVETVSRLWAAEQEGIDSVLFTPRHGKLKDFATYQADILDLFLPNSKVQILREPTEVEGLLVAGQGFGIGNISAGTPEFRAFVQRAMQDVEPRKVEKIYISRTRFNGKGGIIDEPLLEENLIAQGYTPIFPEKLPFREQLSLFKSAKKIIGLDSSAFHVLGYVATPEQDICIVTRRNHPAYEHIAAHLRAFTGRAPTVIEAVAADWMPERQKMPNHTSWGELDGDAVKKALVGTGFISDPARWIASSPARFSGALKWAEEKSKEPLVRRDAEETLARTRKKLAKQGA</sequence>
<feature type="domain" description="Glycosyltransferase 61 catalytic" evidence="2">
    <location>
        <begin position="53"/>
        <end position="216"/>
    </location>
</feature>
<dbReference type="RefSeq" id="WP_379027834.1">
    <property type="nucleotide sequence ID" value="NZ_JBHRXE010000008.1"/>
</dbReference>
<keyword evidence="4" id="KW-1185">Reference proteome</keyword>
<organism evidence="3 4">
    <name type="scientific">Paracoccus simplex</name>
    <dbReference type="NCBI Taxonomy" id="2086346"/>
    <lineage>
        <taxon>Bacteria</taxon>
        <taxon>Pseudomonadati</taxon>
        <taxon>Pseudomonadota</taxon>
        <taxon>Alphaproteobacteria</taxon>
        <taxon>Rhodobacterales</taxon>
        <taxon>Paracoccaceae</taxon>
        <taxon>Paracoccus</taxon>
    </lineage>
</organism>
<dbReference type="EMBL" id="JBHRXE010000008">
    <property type="protein sequence ID" value="MFC3568419.1"/>
    <property type="molecule type" value="Genomic_DNA"/>
</dbReference>
<evidence type="ECO:0000313" key="4">
    <source>
        <dbReference type="Proteomes" id="UP001595596"/>
    </source>
</evidence>
<reference evidence="4" key="1">
    <citation type="journal article" date="2019" name="Int. J. Syst. Evol. Microbiol.">
        <title>The Global Catalogue of Microorganisms (GCM) 10K type strain sequencing project: providing services to taxonomists for standard genome sequencing and annotation.</title>
        <authorList>
            <consortium name="The Broad Institute Genomics Platform"/>
            <consortium name="The Broad Institute Genome Sequencing Center for Infectious Disease"/>
            <person name="Wu L."/>
            <person name="Ma J."/>
        </authorList>
    </citation>
    <scope>NUCLEOTIDE SEQUENCE [LARGE SCALE GENOMIC DNA]</scope>
    <source>
        <strain evidence="4">VKM B-3226</strain>
    </source>
</reference>
<evidence type="ECO:0000313" key="3">
    <source>
        <dbReference type="EMBL" id="MFC3568419.1"/>
    </source>
</evidence>
<gene>
    <name evidence="3" type="ORF">ACFOMP_03010</name>
</gene>
<protein>
    <submittedName>
        <fullName evidence="3">Glycosyltransferase family 61 protein</fullName>
    </submittedName>
</protein>
<name>A0ABV7RUV8_9RHOB</name>
<evidence type="ECO:0000256" key="1">
    <source>
        <dbReference type="SAM" id="MobiDB-lite"/>
    </source>
</evidence>
<feature type="region of interest" description="Disordered" evidence="1">
    <location>
        <begin position="318"/>
        <end position="343"/>
    </location>
</feature>
<comment type="caution">
    <text evidence="3">The sequence shown here is derived from an EMBL/GenBank/DDBJ whole genome shotgun (WGS) entry which is preliminary data.</text>
</comment>
<accession>A0ABV7RUV8</accession>
<proteinExistence type="predicted"/>